<dbReference type="PROSITE" id="PS51257">
    <property type="entry name" value="PROKAR_LIPOPROTEIN"/>
    <property type="match status" value="1"/>
</dbReference>
<keyword evidence="6" id="KW-0564">Palmitate</keyword>
<reference evidence="11" key="1">
    <citation type="journal article" date="2019" name="Int. J. Syst. Evol. Microbiol.">
        <title>The Global Catalogue of Microorganisms (GCM) 10K type strain sequencing project: providing services to taxonomists for standard genome sequencing and annotation.</title>
        <authorList>
            <consortium name="The Broad Institute Genomics Platform"/>
            <consortium name="The Broad Institute Genome Sequencing Center for Infectious Disease"/>
            <person name="Wu L."/>
            <person name="Ma J."/>
        </authorList>
    </citation>
    <scope>NUCLEOTIDE SEQUENCE [LARGE SCALE GENOMIC DNA]</scope>
    <source>
        <strain evidence="11">CGMCC 1.12404</strain>
    </source>
</reference>
<evidence type="ECO:0000256" key="3">
    <source>
        <dbReference type="ARBA" id="ARBA00022544"/>
    </source>
</evidence>
<comment type="similarity">
    <text evidence="2">Belongs to the GerABKC lipoprotein family.</text>
</comment>
<feature type="domain" description="Spore germination protein N-terminal" evidence="9">
    <location>
        <begin position="23"/>
        <end position="200"/>
    </location>
</feature>
<dbReference type="InterPro" id="IPR046953">
    <property type="entry name" value="Spore_GerAC-like_C"/>
</dbReference>
<evidence type="ECO:0000256" key="2">
    <source>
        <dbReference type="ARBA" id="ARBA00007886"/>
    </source>
</evidence>
<keyword evidence="5" id="KW-0472">Membrane</keyword>
<evidence type="ECO:0000313" key="10">
    <source>
        <dbReference type="EMBL" id="GGA33128.1"/>
    </source>
</evidence>
<keyword evidence="7" id="KW-0449">Lipoprotein</keyword>
<dbReference type="InterPro" id="IPR057336">
    <property type="entry name" value="GerAC_N"/>
</dbReference>
<feature type="domain" description="Spore germination GerAC-like C-terminal" evidence="8">
    <location>
        <begin position="208"/>
        <end position="372"/>
    </location>
</feature>
<evidence type="ECO:0000259" key="9">
    <source>
        <dbReference type="Pfam" id="PF25198"/>
    </source>
</evidence>
<dbReference type="Pfam" id="PF25198">
    <property type="entry name" value="Spore_GerAC_N"/>
    <property type="match status" value="1"/>
</dbReference>
<sequence>MPLPLRNLLFCLVSASLLGGCWDAREIEERTSVIAIAFDKHPEGYEISVQVPVPLKIVGSGGGGGSENGQNAVQTFHGTGKTLSDTMDDIRDQTNQQLFLGHARLILIGEGLAREGMGSLVDAIRRNPEVRRRQWPLVVKGKAKEALQTNPKLEQIPAQYIITMMETGQRTGRFSDEDLGKTYINLSNPAKNPLMNYMEISEGNLVWKGLALFEKDRMVGKLSREESQSMLRLREQELGETANIPCGHKEGKLVFRPKELERKIQVKPRKGALPEIEIFVKMKGEIIEKICDLDLRKQGIYEKINRWVADRYEQTDRKTIRAVQKKWKVDAFNFGNQIRAHHPDLWKTMDWNREFPHVPIRVRYDVQVLRSGLEAK</sequence>
<dbReference type="PANTHER" id="PTHR35789">
    <property type="entry name" value="SPORE GERMINATION PROTEIN B3"/>
    <property type="match status" value="1"/>
</dbReference>
<dbReference type="Pfam" id="PF05504">
    <property type="entry name" value="Spore_GerAC"/>
    <property type="match status" value="1"/>
</dbReference>
<accession>A0ABQ1FYC1</accession>
<organism evidence="10 11">
    <name type="scientific">Kroppenstedtia guangzhouensis</name>
    <dbReference type="NCBI Taxonomy" id="1274356"/>
    <lineage>
        <taxon>Bacteria</taxon>
        <taxon>Bacillati</taxon>
        <taxon>Bacillota</taxon>
        <taxon>Bacilli</taxon>
        <taxon>Bacillales</taxon>
        <taxon>Thermoactinomycetaceae</taxon>
        <taxon>Kroppenstedtia</taxon>
    </lineage>
</organism>
<dbReference type="InterPro" id="IPR008844">
    <property type="entry name" value="Spore_GerAC-like"/>
</dbReference>
<name>A0ABQ1FYC1_9BACL</name>
<protein>
    <submittedName>
        <fullName evidence="10">Germination protein KC</fullName>
    </submittedName>
</protein>
<dbReference type="PANTHER" id="PTHR35789:SF1">
    <property type="entry name" value="SPORE GERMINATION PROTEIN B3"/>
    <property type="match status" value="1"/>
</dbReference>
<comment type="caution">
    <text evidence="10">The sequence shown here is derived from an EMBL/GenBank/DDBJ whole genome shotgun (WGS) entry which is preliminary data.</text>
</comment>
<proteinExistence type="inferred from homology"/>
<gene>
    <name evidence="10" type="ORF">GCM10007416_02300</name>
</gene>
<evidence type="ECO:0000256" key="5">
    <source>
        <dbReference type="ARBA" id="ARBA00023136"/>
    </source>
</evidence>
<keyword evidence="4" id="KW-0732">Signal</keyword>
<evidence type="ECO:0000256" key="6">
    <source>
        <dbReference type="ARBA" id="ARBA00023139"/>
    </source>
</evidence>
<dbReference type="RefSeq" id="WP_188428938.1">
    <property type="nucleotide sequence ID" value="NZ_BMEX01000001.1"/>
</dbReference>
<evidence type="ECO:0000313" key="11">
    <source>
        <dbReference type="Proteomes" id="UP000617979"/>
    </source>
</evidence>
<dbReference type="InterPro" id="IPR038501">
    <property type="entry name" value="Spore_GerAC_C_sf"/>
</dbReference>
<evidence type="ECO:0000259" key="8">
    <source>
        <dbReference type="Pfam" id="PF05504"/>
    </source>
</evidence>
<evidence type="ECO:0000256" key="4">
    <source>
        <dbReference type="ARBA" id="ARBA00022729"/>
    </source>
</evidence>
<keyword evidence="3" id="KW-0309">Germination</keyword>
<evidence type="ECO:0000256" key="7">
    <source>
        <dbReference type="ARBA" id="ARBA00023288"/>
    </source>
</evidence>
<dbReference type="Gene3D" id="3.30.300.210">
    <property type="entry name" value="Nutrient germinant receptor protein C, domain 3"/>
    <property type="match status" value="1"/>
</dbReference>
<dbReference type="Proteomes" id="UP000617979">
    <property type="component" value="Unassembled WGS sequence"/>
</dbReference>
<dbReference type="EMBL" id="BMEX01000001">
    <property type="protein sequence ID" value="GGA33128.1"/>
    <property type="molecule type" value="Genomic_DNA"/>
</dbReference>
<evidence type="ECO:0000256" key="1">
    <source>
        <dbReference type="ARBA" id="ARBA00004635"/>
    </source>
</evidence>
<comment type="subcellular location">
    <subcellularLocation>
        <location evidence="1">Membrane</location>
        <topology evidence="1">Lipid-anchor</topology>
    </subcellularLocation>
</comment>
<dbReference type="NCBIfam" id="TIGR02887">
    <property type="entry name" value="spore_ger_x_C"/>
    <property type="match status" value="1"/>
</dbReference>
<keyword evidence="11" id="KW-1185">Reference proteome</keyword>